<dbReference type="Proteomes" id="UP000399805">
    <property type="component" value="Unassembled WGS sequence"/>
</dbReference>
<accession>A0A6I8M1X8</accession>
<evidence type="ECO:0000313" key="3">
    <source>
        <dbReference type="Proteomes" id="UP000399805"/>
    </source>
</evidence>
<name>A0A6I8M1X8_9PSEU</name>
<evidence type="ECO:0000313" key="2">
    <source>
        <dbReference type="EMBL" id="VVJ23343.1"/>
    </source>
</evidence>
<organism evidence="2 3">
    <name type="scientific">Amycolatopsis camponoti</name>
    <dbReference type="NCBI Taxonomy" id="2606593"/>
    <lineage>
        <taxon>Bacteria</taxon>
        <taxon>Bacillati</taxon>
        <taxon>Actinomycetota</taxon>
        <taxon>Actinomycetes</taxon>
        <taxon>Pseudonocardiales</taxon>
        <taxon>Pseudonocardiaceae</taxon>
        <taxon>Amycolatopsis</taxon>
    </lineage>
</organism>
<gene>
    <name evidence="2" type="ORF">AA23TX_08241</name>
</gene>
<feature type="region of interest" description="Disordered" evidence="1">
    <location>
        <begin position="1"/>
        <end position="38"/>
    </location>
</feature>
<protein>
    <submittedName>
        <fullName evidence="2">Uncharacterized protein</fullName>
    </submittedName>
</protein>
<dbReference type="AlphaFoldDB" id="A0A6I8M1X8"/>
<sequence>MPRGYGRAAHHNSVPGVGDHAGARPRARAATPGERPDRFPTLVGPMLGLPNVFPVQSPFLSNKSATVTDQSHDLRARMSA</sequence>
<keyword evidence="3" id="KW-1185">Reference proteome</keyword>
<proteinExistence type="predicted"/>
<reference evidence="2 3" key="1">
    <citation type="submission" date="2019-09" db="EMBL/GenBank/DDBJ databases">
        <authorList>
            <person name="Leyn A S."/>
        </authorList>
    </citation>
    <scope>NUCLEOTIDE SEQUENCE [LARGE SCALE GENOMIC DNA]</scope>
    <source>
        <strain evidence="2">AA231_1</strain>
    </source>
</reference>
<dbReference type="EMBL" id="CABVGP010000003">
    <property type="protein sequence ID" value="VVJ23343.1"/>
    <property type="molecule type" value="Genomic_DNA"/>
</dbReference>
<evidence type="ECO:0000256" key="1">
    <source>
        <dbReference type="SAM" id="MobiDB-lite"/>
    </source>
</evidence>